<accession>A0A167EAL2</accession>
<evidence type="ECO:0000259" key="8">
    <source>
        <dbReference type="PROSITE" id="PS50858"/>
    </source>
</evidence>
<comment type="similarity">
    <text evidence="2">Belongs to the TFB1 family.</text>
</comment>
<dbReference type="InterPro" id="IPR035925">
    <property type="entry name" value="BSD_dom_sf"/>
</dbReference>
<keyword evidence="10" id="KW-1185">Reference proteome</keyword>
<feature type="compositionally biased region" description="Basic and acidic residues" evidence="7">
    <location>
        <begin position="15"/>
        <end position="31"/>
    </location>
</feature>
<evidence type="ECO:0000256" key="4">
    <source>
        <dbReference type="ARBA" id="ARBA00023015"/>
    </source>
</evidence>
<dbReference type="SUPFAM" id="SSF50729">
    <property type="entry name" value="PH domain-like"/>
    <property type="match status" value="1"/>
</dbReference>
<keyword evidence="4" id="KW-0805">Transcription regulation</keyword>
<dbReference type="SUPFAM" id="SSF140383">
    <property type="entry name" value="BSD domain-like"/>
    <property type="match status" value="2"/>
</dbReference>
<feature type="compositionally biased region" description="Low complexity" evidence="7">
    <location>
        <begin position="89"/>
        <end position="103"/>
    </location>
</feature>
<dbReference type="CDD" id="cd13229">
    <property type="entry name" value="PH_TFIIH"/>
    <property type="match status" value="1"/>
</dbReference>
<dbReference type="KEGG" id="slb:AWJ20_4788"/>
<dbReference type="PANTHER" id="PTHR12856">
    <property type="entry name" value="TRANSCRIPTION INITIATION FACTOR IIH-RELATED"/>
    <property type="match status" value="1"/>
</dbReference>
<evidence type="ECO:0000313" key="10">
    <source>
        <dbReference type="Proteomes" id="UP000189580"/>
    </source>
</evidence>
<evidence type="ECO:0000313" key="9">
    <source>
        <dbReference type="EMBL" id="ANB13841.1"/>
    </source>
</evidence>
<dbReference type="Proteomes" id="UP000189580">
    <property type="component" value="Chromosome d"/>
</dbReference>
<gene>
    <name evidence="9" type="primary">TFB1</name>
    <name evidence="9" type="ORF">AWJ20_4788</name>
</gene>
<feature type="compositionally biased region" description="Polar residues" evidence="7">
    <location>
        <begin position="1"/>
        <end position="12"/>
    </location>
</feature>
<evidence type="ECO:0000256" key="1">
    <source>
        <dbReference type="ARBA" id="ARBA00004123"/>
    </source>
</evidence>
<dbReference type="SMART" id="SM00751">
    <property type="entry name" value="BSD"/>
    <property type="match status" value="2"/>
</dbReference>
<dbReference type="PROSITE" id="PS50858">
    <property type="entry name" value="BSD"/>
    <property type="match status" value="2"/>
</dbReference>
<dbReference type="Gene3D" id="2.30.29.30">
    <property type="entry name" value="Pleckstrin-homology domain (PH domain)/Phosphotyrosine-binding domain (PTB)"/>
    <property type="match status" value="1"/>
</dbReference>
<dbReference type="InterPro" id="IPR011993">
    <property type="entry name" value="PH-like_dom_sf"/>
</dbReference>
<evidence type="ECO:0000256" key="7">
    <source>
        <dbReference type="SAM" id="MobiDB-lite"/>
    </source>
</evidence>
<dbReference type="GO" id="GO:0006351">
    <property type="term" value="P:DNA-templated transcription"/>
    <property type="evidence" value="ECO:0007669"/>
    <property type="project" value="InterPro"/>
</dbReference>
<keyword evidence="6" id="KW-0539">Nucleus</keyword>
<evidence type="ECO:0000256" key="3">
    <source>
        <dbReference type="ARBA" id="ARBA00022737"/>
    </source>
</evidence>
<dbReference type="AlphaFoldDB" id="A0A167EAL2"/>
<evidence type="ECO:0000256" key="5">
    <source>
        <dbReference type="ARBA" id="ARBA00023163"/>
    </source>
</evidence>
<dbReference type="OrthoDB" id="360521at2759"/>
<feature type="domain" description="BSD" evidence="8">
    <location>
        <begin position="251"/>
        <end position="303"/>
    </location>
</feature>
<organism evidence="9 10">
    <name type="scientific">Sugiyamaella lignohabitans</name>
    <dbReference type="NCBI Taxonomy" id="796027"/>
    <lineage>
        <taxon>Eukaryota</taxon>
        <taxon>Fungi</taxon>
        <taxon>Dikarya</taxon>
        <taxon>Ascomycota</taxon>
        <taxon>Saccharomycotina</taxon>
        <taxon>Dipodascomycetes</taxon>
        <taxon>Dipodascales</taxon>
        <taxon>Trichomonascaceae</taxon>
        <taxon>Sugiyamaella</taxon>
    </lineage>
</organism>
<sequence length="671" mass="73522">MSAGTTVSTTYPANFKKEPGTIEISDGDRDGNRLFVWKPNNTGSAKPPINIKLETVTQLQATPATSEKLHLKIICTVGDVSSATTPASGQTSQAPATPAAPGSETQSYVFAFKERSVMENTKTTIQKLVQAIRAAVTEKSANGTGQNGTSNGGANGTANNNNNNMNRPENKQAVVELDSKKLLLNLNLQQGLLRENKELMRTFQETVINGGLANDKFWNTRIHLLRAYALTSSQKRGAYNVLGTIRPTTGSDNQINVSLTREKIHDIFDQYPIVRQAYSDSVPGKMTEGSFWERFFLSRLFRRLRGEKVPQTHLVDAILDTKYLTLYEEEQEGYNNRILGIVSTTSTSSGSSITNNNSNNNINANNKRTREDDPISADNNDDNRPAGEVTDDMYHKIVPQYLDIGGNEENDPQKLGNLPDITMQPGKSDASSISLIRSMNSLSQRMLYGNATSRIISGRQEPASTEVSSLGDQLKFDDLESDSVADSNIELHLVNEPGISINGKSNSHEADDTTVIEQIRDRYSKSLQTGSSINLNDVGNNTEDLKAAVGQVTSIIELRSQESDQASNIWTSNEQDKRLLDQVQLCHATSVEFLRHFWLHFLSGDPNQASSISKLVTNLAKSLERIDAVSKAAPTPDAQNHARASLGPLKTSILTALDRYEKALEASSAEK</sequence>
<evidence type="ECO:0000256" key="2">
    <source>
        <dbReference type="ARBA" id="ARBA00009448"/>
    </source>
</evidence>
<feature type="domain" description="BSD" evidence="8">
    <location>
        <begin position="169"/>
        <end position="229"/>
    </location>
</feature>
<dbReference type="InterPro" id="IPR027079">
    <property type="entry name" value="Tfb1/GTF2H1"/>
</dbReference>
<proteinExistence type="inferred from homology"/>
<keyword evidence="5" id="KW-0804">Transcription</keyword>
<dbReference type="Pfam" id="PF08567">
    <property type="entry name" value="PH_TFIIH"/>
    <property type="match status" value="1"/>
</dbReference>
<keyword evidence="3" id="KW-0677">Repeat</keyword>
<dbReference type="InterPro" id="IPR005607">
    <property type="entry name" value="BSD_dom"/>
</dbReference>
<feature type="region of interest" description="Disordered" evidence="7">
    <location>
        <begin position="140"/>
        <end position="167"/>
    </location>
</feature>
<comment type="subcellular location">
    <subcellularLocation>
        <location evidence="1">Nucleus</location>
    </subcellularLocation>
</comment>
<dbReference type="GO" id="GO:0006289">
    <property type="term" value="P:nucleotide-excision repair"/>
    <property type="evidence" value="ECO:0007669"/>
    <property type="project" value="InterPro"/>
</dbReference>
<reference evidence="9 10" key="1">
    <citation type="submission" date="2016-02" db="EMBL/GenBank/DDBJ databases">
        <title>Complete genome sequence and transcriptome regulation of the pentose utilising yeast Sugiyamaella lignohabitans.</title>
        <authorList>
            <person name="Bellasio M."/>
            <person name="Peymann A."/>
            <person name="Valli M."/>
            <person name="Sipitzky M."/>
            <person name="Graf A."/>
            <person name="Sauer M."/>
            <person name="Marx H."/>
            <person name="Mattanovich D."/>
        </authorList>
    </citation>
    <scope>NUCLEOTIDE SEQUENCE [LARGE SCALE GENOMIC DNA]</scope>
    <source>
        <strain evidence="9 10">CBS 10342</strain>
    </source>
</reference>
<name>A0A167EAL2_9ASCO</name>
<feature type="region of interest" description="Disordered" evidence="7">
    <location>
        <begin position="345"/>
        <end position="389"/>
    </location>
</feature>
<feature type="region of interest" description="Disordered" evidence="7">
    <location>
        <begin position="82"/>
        <end position="103"/>
    </location>
</feature>
<dbReference type="InterPro" id="IPR013876">
    <property type="entry name" value="TFIIH_BTF_p62_N"/>
</dbReference>
<dbReference type="RefSeq" id="XP_018736318.1">
    <property type="nucleotide sequence ID" value="XM_018881883.1"/>
</dbReference>
<protein>
    <submittedName>
        <fullName evidence="9">TFIIH/NER complex subunit TFB1</fullName>
    </submittedName>
</protein>
<dbReference type="EMBL" id="CP014502">
    <property type="protein sequence ID" value="ANB13841.1"/>
    <property type="molecule type" value="Genomic_DNA"/>
</dbReference>
<dbReference type="GeneID" id="30036957"/>
<dbReference type="Pfam" id="PF03909">
    <property type="entry name" value="BSD"/>
    <property type="match status" value="2"/>
</dbReference>
<feature type="compositionally biased region" description="Low complexity" evidence="7">
    <location>
        <begin position="156"/>
        <end position="166"/>
    </location>
</feature>
<feature type="region of interest" description="Disordered" evidence="7">
    <location>
        <begin position="1"/>
        <end position="31"/>
    </location>
</feature>
<evidence type="ECO:0000256" key="6">
    <source>
        <dbReference type="ARBA" id="ARBA00023242"/>
    </source>
</evidence>
<dbReference type="GO" id="GO:0000439">
    <property type="term" value="C:transcription factor TFIIH core complex"/>
    <property type="evidence" value="ECO:0007669"/>
    <property type="project" value="InterPro"/>
</dbReference>
<feature type="compositionally biased region" description="Low complexity" evidence="7">
    <location>
        <begin position="345"/>
        <end position="366"/>
    </location>
</feature>